<reference evidence="5 7" key="2">
    <citation type="submission" date="2016-10" db="EMBL/GenBank/DDBJ databases">
        <authorList>
            <person name="de Groot N.N."/>
        </authorList>
    </citation>
    <scope>NUCLEOTIDE SEQUENCE [LARGE SCALE GENOMIC DNA]</scope>
    <source>
        <strain evidence="5 7">DSM 25947</strain>
    </source>
</reference>
<evidence type="ECO:0000259" key="3">
    <source>
        <dbReference type="Pfam" id="PF11867"/>
    </source>
</evidence>
<dbReference type="InterPro" id="IPR021810">
    <property type="entry name" value="T1RH-like_C"/>
</dbReference>
<dbReference type="Proteomes" id="UP000181981">
    <property type="component" value="Unassembled WGS sequence"/>
</dbReference>
<dbReference type="Pfam" id="PF11867">
    <property type="entry name" value="T1RH-like_C"/>
    <property type="match status" value="1"/>
</dbReference>
<dbReference type="AlphaFoldDB" id="X5E1T2"/>
<evidence type="ECO:0000313" key="6">
    <source>
        <dbReference type="Proteomes" id="UP000023772"/>
    </source>
</evidence>
<sequence>MVLGLIFLKFASDKFEERRAELMSEGKEKFIEMVEFYTMRNVFFLPETSRWTYIIENSKQDDIAQMNARVKKLNSEAISSDGVEEIFKLGQDGQTEVDIFDDDYLAKIDKIKLPNTKIKLLRQLLAKAIDEFKKVNKLKGIDFSHKMQSLVERYNERKEADVLRSEVLEEFTDEIIDLYHALKKEKESFAELGIEFAPAVLRLLTFHVR</sequence>
<evidence type="ECO:0000313" key="4">
    <source>
        <dbReference type="EMBL" id="AHW61415.1"/>
    </source>
</evidence>
<evidence type="ECO:0000313" key="7">
    <source>
        <dbReference type="Proteomes" id="UP000181981"/>
    </source>
</evidence>
<reference evidence="4 6" key="1">
    <citation type="submission" date="2014-03" db="EMBL/GenBank/DDBJ databases">
        <title>Complete genome sequence of a deeply braunched marine Bacteroidia bacterium Draconibacterium orientale type strain FH5T.</title>
        <authorList>
            <person name="Li X."/>
            <person name="Wang X."/>
            <person name="Xie Z."/>
            <person name="Du Z."/>
            <person name="Chen G."/>
        </authorList>
    </citation>
    <scope>NUCLEOTIDE SEQUENCE [LARGE SCALE GENOMIC DNA]</scope>
    <source>
        <strain evidence="4 6">FH5</strain>
    </source>
</reference>
<evidence type="ECO:0000313" key="5">
    <source>
        <dbReference type="EMBL" id="SET89219.1"/>
    </source>
</evidence>
<evidence type="ECO:0000256" key="1">
    <source>
        <dbReference type="ARBA" id="ARBA00006594"/>
    </source>
</evidence>
<dbReference type="EMBL" id="FOHT01000027">
    <property type="protein sequence ID" value="SET89219.1"/>
    <property type="molecule type" value="Genomic_DNA"/>
</dbReference>
<keyword evidence="6" id="KW-1185">Reference proteome</keyword>
<dbReference type="KEGG" id="dori:FH5T_00420"/>
<organism evidence="5 7">
    <name type="scientific">Draconibacterium orientale</name>
    <dbReference type="NCBI Taxonomy" id="1168034"/>
    <lineage>
        <taxon>Bacteria</taxon>
        <taxon>Pseudomonadati</taxon>
        <taxon>Bacteroidota</taxon>
        <taxon>Bacteroidia</taxon>
        <taxon>Marinilabiliales</taxon>
        <taxon>Prolixibacteraceae</taxon>
        <taxon>Draconibacterium</taxon>
    </lineage>
</organism>
<dbReference type="eggNOG" id="COG0610">
    <property type="taxonomic scope" value="Bacteria"/>
</dbReference>
<keyword evidence="2" id="KW-0680">Restriction system</keyword>
<dbReference type="EMBL" id="CP007451">
    <property type="protein sequence ID" value="AHW61415.1"/>
    <property type="molecule type" value="Genomic_DNA"/>
</dbReference>
<dbReference type="InterPro" id="IPR038333">
    <property type="entry name" value="T1MK-like_N_sf"/>
</dbReference>
<dbReference type="Gene3D" id="1.20.1260.30">
    <property type="match status" value="1"/>
</dbReference>
<comment type="similarity">
    <text evidence="1">Belongs to the N(4)/N(6)-methyltransferase family.</text>
</comment>
<dbReference type="HOGENOM" id="CLU_1313779_0_0_10"/>
<proteinExistence type="inferred from homology"/>
<feature type="domain" description="Type I restriction enzyme HindI endonuclease subunit-like C-terminal" evidence="3">
    <location>
        <begin position="49"/>
        <end position="195"/>
    </location>
</feature>
<dbReference type="SUPFAM" id="SSF53335">
    <property type="entry name" value="S-adenosyl-L-methionine-dependent methyltransferases"/>
    <property type="match status" value="1"/>
</dbReference>
<evidence type="ECO:0000256" key="2">
    <source>
        <dbReference type="ARBA" id="ARBA00022747"/>
    </source>
</evidence>
<accession>X5E1T2</accession>
<protein>
    <submittedName>
        <fullName evidence="5">Type I restriction enzyme, R subunit</fullName>
    </submittedName>
</protein>
<name>X5E1T2_9BACT</name>
<dbReference type="InterPro" id="IPR029063">
    <property type="entry name" value="SAM-dependent_MTases_sf"/>
</dbReference>
<gene>
    <name evidence="4" type="ORF">FH5T_00420</name>
    <name evidence="5" type="ORF">SAMN05444285_12745</name>
</gene>
<dbReference type="Proteomes" id="UP000023772">
    <property type="component" value="Chromosome"/>
</dbReference>
<dbReference type="GO" id="GO:0009307">
    <property type="term" value="P:DNA restriction-modification system"/>
    <property type="evidence" value="ECO:0007669"/>
    <property type="project" value="UniProtKB-KW"/>
</dbReference>
<dbReference type="STRING" id="1168034.FH5T_00420"/>